<keyword evidence="2" id="KW-1277">Toxin-antitoxin system</keyword>
<evidence type="ECO:0000256" key="1">
    <source>
        <dbReference type="ARBA" id="ARBA00007521"/>
    </source>
</evidence>
<evidence type="ECO:0000256" key="4">
    <source>
        <dbReference type="SAM" id="Phobius"/>
    </source>
</evidence>
<proteinExistence type="inferred from homology"/>
<protein>
    <submittedName>
        <fullName evidence="5">Type II toxin-antitoxin system PemK/MazF family toxin</fullName>
    </submittedName>
</protein>
<dbReference type="EMBL" id="JAMQAW010000024">
    <property type="protein sequence ID" value="MCM2390434.1"/>
    <property type="molecule type" value="Genomic_DNA"/>
</dbReference>
<dbReference type="Pfam" id="PF02452">
    <property type="entry name" value="PemK_toxin"/>
    <property type="match status" value="1"/>
</dbReference>
<dbReference type="RefSeq" id="WP_250920759.1">
    <property type="nucleotide sequence ID" value="NZ_JAMQAW010000024.1"/>
</dbReference>
<keyword evidence="4" id="KW-0472">Membrane</keyword>
<name>A0ABT0UPQ0_9ACTN</name>
<sequence length="167" mass="18309">MTDIGMYTSGIAVILVFAAGWYTARKMWRQWRDGGGGTAPQPGLSPGRRDTADAVPTRPPGLAPTLPWPGEIWWAMVPFADGSGAKDRPCLVLSVRGDVAVVAKITSKLHPAARHVITLPPGSVDDRKGRTSHIQAAEQRRIHTSAFRRRVGPVHQDVWNLLRGHRR</sequence>
<evidence type="ECO:0000313" key="6">
    <source>
        <dbReference type="Proteomes" id="UP001431429"/>
    </source>
</evidence>
<dbReference type="Proteomes" id="UP001431429">
    <property type="component" value="Unassembled WGS sequence"/>
</dbReference>
<keyword evidence="4" id="KW-1133">Transmembrane helix</keyword>
<feature type="region of interest" description="Disordered" evidence="3">
    <location>
        <begin position="32"/>
        <end position="59"/>
    </location>
</feature>
<evidence type="ECO:0000256" key="3">
    <source>
        <dbReference type="SAM" id="MobiDB-lite"/>
    </source>
</evidence>
<dbReference type="InterPro" id="IPR003477">
    <property type="entry name" value="PemK-like"/>
</dbReference>
<comment type="caution">
    <text evidence="5">The sequence shown here is derived from an EMBL/GenBank/DDBJ whole genome shotgun (WGS) entry which is preliminary data.</text>
</comment>
<accession>A0ABT0UPQ0</accession>
<feature type="transmembrane region" description="Helical" evidence="4">
    <location>
        <begin position="6"/>
        <end position="24"/>
    </location>
</feature>
<dbReference type="InterPro" id="IPR011067">
    <property type="entry name" value="Plasmid_toxin/cell-grow_inhib"/>
</dbReference>
<evidence type="ECO:0000256" key="2">
    <source>
        <dbReference type="ARBA" id="ARBA00022649"/>
    </source>
</evidence>
<evidence type="ECO:0000313" key="5">
    <source>
        <dbReference type="EMBL" id="MCM2390434.1"/>
    </source>
</evidence>
<reference evidence="5" key="1">
    <citation type="submission" date="2022-06" db="EMBL/GenBank/DDBJ databases">
        <title>Genome public.</title>
        <authorList>
            <person name="Sun Q."/>
        </authorList>
    </citation>
    <scope>NUCLEOTIDE SEQUENCE</scope>
    <source>
        <strain evidence="5">CWNU-1</strain>
    </source>
</reference>
<keyword evidence="6" id="KW-1185">Reference proteome</keyword>
<dbReference type="Gene3D" id="2.30.30.110">
    <property type="match status" value="1"/>
</dbReference>
<comment type="similarity">
    <text evidence="1">Belongs to the PemK/MazF family.</text>
</comment>
<gene>
    <name evidence="5" type="ORF">NBG84_19395</name>
</gene>
<keyword evidence="4" id="KW-0812">Transmembrane</keyword>
<organism evidence="5 6">
    <name type="scientific">Streptomyces albipurpureus</name>
    <dbReference type="NCBI Taxonomy" id="2897419"/>
    <lineage>
        <taxon>Bacteria</taxon>
        <taxon>Bacillati</taxon>
        <taxon>Actinomycetota</taxon>
        <taxon>Actinomycetes</taxon>
        <taxon>Kitasatosporales</taxon>
        <taxon>Streptomycetaceae</taxon>
        <taxon>Streptomyces</taxon>
    </lineage>
</organism>
<dbReference type="SUPFAM" id="SSF50118">
    <property type="entry name" value="Cell growth inhibitor/plasmid maintenance toxic component"/>
    <property type="match status" value="1"/>
</dbReference>